<keyword evidence="8" id="KW-0133">Cell shape</keyword>
<dbReference type="EMBL" id="CP065425">
    <property type="protein sequence ID" value="QQZ09247.1"/>
    <property type="molecule type" value="Genomic_DNA"/>
</dbReference>
<dbReference type="RefSeq" id="WP_202778271.1">
    <property type="nucleotide sequence ID" value="NZ_CP065425.1"/>
</dbReference>
<dbReference type="InterPro" id="IPR001460">
    <property type="entry name" value="PCN-bd_Tpept"/>
</dbReference>
<dbReference type="InterPro" id="IPR012338">
    <property type="entry name" value="Beta-lactam/transpept-like"/>
</dbReference>
<evidence type="ECO:0000259" key="16">
    <source>
        <dbReference type="Pfam" id="PF00905"/>
    </source>
</evidence>
<keyword evidence="3" id="KW-0121">Carboxypeptidase</keyword>
<keyword evidence="4" id="KW-0645">Protease</keyword>
<evidence type="ECO:0000256" key="3">
    <source>
        <dbReference type="ARBA" id="ARBA00022645"/>
    </source>
</evidence>
<dbReference type="Pfam" id="PF00912">
    <property type="entry name" value="Transgly"/>
    <property type="match status" value="1"/>
</dbReference>
<evidence type="ECO:0000313" key="19">
    <source>
        <dbReference type="Proteomes" id="UP000595691"/>
    </source>
</evidence>
<protein>
    <submittedName>
        <fullName evidence="18">Penicillin-binding protein</fullName>
    </submittedName>
</protein>
<evidence type="ECO:0000259" key="17">
    <source>
        <dbReference type="Pfam" id="PF00912"/>
    </source>
</evidence>
<dbReference type="InterPro" id="IPR001264">
    <property type="entry name" value="Glyco_trans_51"/>
</dbReference>
<dbReference type="InterPro" id="IPR050396">
    <property type="entry name" value="Glycosyltr_51/Transpeptidase"/>
</dbReference>
<dbReference type="InterPro" id="IPR036950">
    <property type="entry name" value="PBP_transglycosylase"/>
</dbReference>
<proteinExistence type="predicted"/>
<evidence type="ECO:0000256" key="1">
    <source>
        <dbReference type="ARBA" id="ARBA00004236"/>
    </source>
</evidence>
<organism evidence="18 19">
    <name type="scientific">Heyndrickxia vini</name>
    <dbReference type="NCBI Taxonomy" id="1476025"/>
    <lineage>
        <taxon>Bacteria</taxon>
        <taxon>Bacillati</taxon>
        <taxon>Bacillota</taxon>
        <taxon>Bacilli</taxon>
        <taxon>Bacillales</taxon>
        <taxon>Bacillaceae</taxon>
        <taxon>Heyndrickxia</taxon>
    </lineage>
</organism>
<evidence type="ECO:0000256" key="15">
    <source>
        <dbReference type="SAM" id="Phobius"/>
    </source>
</evidence>
<feature type="domain" description="Penicillin-binding protein transpeptidase" evidence="16">
    <location>
        <begin position="329"/>
        <end position="578"/>
    </location>
</feature>
<dbReference type="PANTHER" id="PTHR32282">
    <property type="entry name" value="BINDING PROTEIN TRANSPEPTIDASE, PUTATIVE-RELATED"/>
    <property type="match status" value="1"/>
</dbReference>
<keyword evidence="7" id="KW-0378">Hydrolase</keyword>
<evidence type="ECO:0000256" key="10">
    <source>
        <dbReference type="ARBA" id="ARBA00023136"/>
    </source>
</evidence>
<evidence type="ECO:0000256" key="12">
    <source>
        <dbReference type="ARBA" id="ARBA00023316"/>
    </source>
</evidence>
<keyword evidence="15" id="KW-0812">Transmembrane</keyword>
<evidence type="ECO:0000256" key="13">
    <source>
        <dbReference type="ARBA" id="ARBA00034000"/>
    </source>
</evidence>
<evidence type="ECO:0000256" key="6">
    <source>
        <dbReference type="ARBA" id="ARBA00022679"/>
    </source>
</evidence>
<evidence type="ECO:0000256" key="14">
    <source>
        <dbReference type="ARBA" id="ARBA00049902"/>
    </source>
</evidence>
<dbReference type="SUPFAM" id="SSF53955">
    <property type="entry name" value="Lysozyme-like"/>
    <property type="match status" value="1"/>
</dbReference>
<keyword evidence="10 15" id="KW-0472">Membrane</keyword>
<dbReference type="PANTHER" id="PTHR32282:SF11">
    <property type="entry name" value="PENICILLIN-BINDING PROTEIN 1B"/>
    <property type="match status" value="1"/>
</dbReference>
<dbReference type="InterPro" id="IPR023346">
    <property type="entry name" value="Lysozyme-like_dom_sf"/>
</dbReference>
<keyword evidence="15" id="KW-1133">Transmembrane helix</keyword>
<evidence type="ECO:0000256" key="7">
    <source>
        <dbReference type="ARBA" id="ARBA00022801"/>
    </source>
</evidence>
<keyword evidence="11" id="KW-0511">Multifunctional enzyme</keyword>
<dbReference type="NCBIfam" id="TIGR02074">
    <property type="entry name" value="PBP_1a_fam"/>
    <property type="match status" value="1"/>
</dbReference>
<dbReference type="Proteomes" id="UP000595691">
    <property type="component" value="Chromosome"/>
</dbReference>
<evidence type="ECO:0000256" key="2">
    <source>
        <dbReference type="ARBA" id="ARBA00022475"/>
    </source>
</evidence>
<comment type="subcellular location">
    <subcellularLocation>
        <location evidence="1">Cell membrane</location>
    </subcellularLocation>
</comment>
<evidence type="ECO:0000256" key="4">
    <source>
        <dbReference type="ARBA" id="ARBA00022670"/>
    </source>
</evidence>
<dbReference type="SUPFAM" id="SSF56601">
    <property type="entry name" value="beta-lactamase/transpeptidase-like"/>
    <property type="match status" value="1"/>
</dbReference>
<dbReference type="Pfam" id="PF00905">
    <property type="entry name" value="Transpeptidase"/>
    <property type="match status" value="1"/>
</dbReference>
<keyword evidence="6" id="KW-0808">Transferase</keyword>
<gene>
    <name evidence="18" type="ORF">I5776_20165</name>
</gene>
<accession>A0ABX7E4G2</accession>
<name>A0ABX7E4G2_9BACI</name>
<dbReference type="Gene3D" id="3.40.710.10">
    <property type="entry name" value="DD-peptidase/beta-lactamase superfamily"/>
    <property type="match status" value="1"/>
</dbReference>
<reference evidence="18 19" key="1">
    <citation type="submission" date="2020-11" db="EMBL/GenBank/DDBJ databases">
        <title>Taxonomic evaluation of the Bacillus sporothermodurans group of bacteria based on whole genome sequences.</title>
        <authorList>
            <person name="Fiedler G."/>
            <person name="Herbstmann A.-D."/>
            <person name="Doll E."/>
            <person name="Wenning M."/>
            <person name="Brinks E."/>
            <person name="Kabisch J."/>
            <person name="Breitenwieser F."/>
            <person name="Lappann M."/>
            <person name="Boehnlein C."/>
            <person name="Franz C."/>
        </authorList>
    </citation>
    <scope>NUCLEOTIDE SEQUENCE [LARGE SCALE GENOMIC DNA]</scope>
    <source>
        <strain evidence="18 19">JCM 19841</strain>
    </source>
</reference>
<comment type="catalytic activity">
    <reaction evidence="14">
        <text>[GlcNAc-(1-&gt;4)-Mur2Ac(oyl-L-Ala-gamma-D-Glu-L-Lys-D-Ala-D-Ala)](n)-di-trans,octa-cis-undecaprenyl diphosphate + beta-D-GlcNAc-(1-&gt;4)-Mur2Ac(oyl-L-Ala-gamma-D-Glu-L-Lys-D-Ala-D-Ala)-di-trans,octa-cis-undecaprenyl diphosphate = [GlcNAc-(1-&gt;4)-Mur2Ac(oyl-L-Ala-gamma-D-Glu-L-Lys-D-Ala-D-Ala)](n+1)-di-trans,octa-cis-undecaprenyl diphosphate + di-trans,octa-cis-undecaprenyl diphosphate + H(+)</text>
        <dbReference type="Rhea" id="RHEA:23708"/>
        <dbReference type="Rhea" id="RHEA-COMP:9602"/>
        <dbReference type="Rhea" id="RHEA-COMP:9603"/>
        <dbReference type="ChEBI" id="CHEBI:15378"/>
        <dbReference type="ChEBI" id="CHEBI:58405"/>
        <dbReference type="ChEBI" id="CHEBI:60033"/>
        <dbReference type="ChEBI" id="CHEBI:78435"/>
        <dbReference type="EC" id="2.4.99.28"/>
    </reaction>
</comment>
<dbReference type="Gene3D" id="1.10.3810.10">
    <property type="entry name" value="Biosynthetic peptidoglycan transglycosylase-like"/>
    <property type="match status" value="1"/>
</dbReference>
<feature type="transmembrane region" description="Helical" evidence="15">
    <location>
        <begin position="20"/>
        <end position="41"/>
    </location>
</feature>
<feature type="domain" description="Glycosyl transferase family 51" evidence="17">
    <location>
        <begin position="62"/>
        <end position="237"/>
    </location>
</feature>
<comment type="catalytic activity">
    <reaction evidence="13">
        <text>Preferential cleavage: (Ac)2-L-Lys-D-Ala-|-D-Ala. Also transpeptidation of peptidyl-alanyl moieties that are N-acyl substituents of D-alanine.</text>
        <dbReference type="EC" id="3.4.16.4"/>
    </reaction>
</comment>
<keyword evidence="5" id="KW-0328">Glycosyltransferase</keyword>
<evidence type="ECO:0000256" key="9">
    <source>
        <dbReference type="ARBA" id="ARBA00022984"/>
    </source>
</evidence>
<keyword evidence="9" id="KW-0573">Peptidoglycan synthesis</keyword>
<keyword evidence="19" id="KW-1185">Reference proteome</keyword>
<evidence type="ECO:0000256" key="11">
    <source>
        <dbReference type="ARBA" id="ARBA00023268"/>
    </source>
</evidence>
<keyword evidence="2" id="KW-1003">Cell membrane</keyword>
<evidence type="ECO:0000256" key="5">
    <source>
        <dbReference type="ARBA" id="ARBA00022676"/>
    </source>
</evidence>
<keyword evidence="12" id="KW-0961">Cell wall biogenesis/degradation</keyword>
<evidence type="ECO:0000313" key="18">
    <source>
        <dbReference type="EMBL" id="QQZ09247.1"/>
    </source>
</evidence>
<sequence>METMTNPKIQKSKRFLRLSLFVLLIVLTISIVSIAGILIYAKILGPPPLSVPQSTLYYSNDGTLIGESSNGDKRYWVDLDDVSEDVINATISIEDQNFYSHHGFDYKRIAGAVLADIKAMEKVQGASTISQQYARNLFLTLDKTWKRKISEAFYTLRLEMNYDKKEILEGYLNTINYGHKAYGIEAASQFYFGKKAKELSLAESAMLAGIPKGPNIYSPIGHFDRAKTRQKIILQSMVHNGFITQKEADKAASKKLNIIGEHSSLQTTVAPYFQDTVKHLLKTKIGLDDRTIDLGGLHVFTTLNTDQQKIAEQVIEETISGNSNIQVGFAAMDPNTGFVSALVGGRKYEDSQYNRAVQAIRQPGSTIKPLLYYAALEKGFTPTTMMKSEPTTFHFDDGNKEYTPHNFNSKYANDEITMAQALALSDNVFAVKTHLFLGEDVLVQTAKHFGIQTKMSKVPSLALGTSGVRVIDMVNAYSLLANGGNQVEPVFITRVEDYQGKVIYQYEPPRGQILDPKLAFIMDQMMTGMFDKKLNGYSSVTGSTIASQITRQYAGKSGSTDTDSWMIGFAPQLTAGIWTGYDQGNQITLNADKLYAKNIWVRFMEKSLEDQPIKTFKQPKGVIAVPIDPESGKIATDDCPVSRITYFIEGTEPTDYCDKHVNEGNMLELDKRKQKENKSWFKRFFRWF</sequence>
<evidence type="ECO:0000256" key="8">
    <source>
        <dbReference type="ARBA" id="ARBA00022960"/>
    </source>
</evidence>